<evidence type="ECO:0000313" key="14">
    <source>
        <dbReference type="Proteomes" id="UP000324222"/>
    </source>
</evidence>
<feature type="signal peptide" evidence="11">
    <location>
        <begin position="1"/>
        <end position="16"/>
    </location>
</feature>
<dbReference type="GO" id="GO:0008270">
    <property type="term" value="F:zinc ion binding"/>
    <property type="evidence" value="ECO:0007669"/>
    <property type="project" value="UniProtKB-KW"/>
</dbReference>
<organism evidence="13 14">
    <name type="scientific">Portunus trituberculatus</name>
    <name type="common">Swimming crab</name>
    <name type="synonym">Neptunus trituberculatus</name>
    <dbReference type="NCBI Taxonomy" id="210409"/>
    <lineage>
        <taxon>Eukaryota</taxon>
        <taxon>Metazoa</taxon>
        <taxon>Ecdysozoa</taxon>
        <taxon>Arthropoda</taxon>
        <taxon>Crustacea</taxon>
        <taxon>Multicrustacea</taxon>
        <taxon>Malacostraca</taxon>
        <taxon>Eumalacostraca</taxon>
        <taxon>Eucarida</taxon>
        <taxon>Decapoda</taxon>
        <taxon>Pleocyemata</taxon>
        <taxon>Brachyura</taxon>
        <taxon>Eubrachyura</taxon>
        <taxon>Portunoidea</taxon>
        <taxon>Portunidae</taxon>
        <taxon>Portuninae</taxon>
        <taxon>Portunus</taxon>
    </lineage>
</organism>
<dbReference type="Gene3D" id="3.30.160.60">
    <property type="entry name" value="Classic Zinc Finger"/>
    <property type="match status" value="3"/>
</dbReference>
<dbReference type="InterPro" id="IPR050527">
    <property type="entry name" value="Snail/Krueppel_Znf"/>
</dbReference>
<dbReference type="Pfam" id="PF13909">
    <property type="entry name" value="zf-H2C2_5"/>
    <property type="match status" value="1"/>
</dbReference>
<dbReference type="GO" id="GO:0000978">
    <property type="term" value="F:RNA polymerase II cis-regulatory region sequence-specific DNA binding"/>
    <property type="evidence" value="ECO:0007669"/>
    <property type="project" value="TreeGrafter"/>
</dbReference>
<evidence type="ECO:0000256" key="1">
    <source>
        <dbReference type="ARBA" id="ARBA00022723"/>
    </source>
</evidence>
<dbReference type="FunFam" id="3.30.160.60:FF:001485">
    <property type="entry name" value="Krueppel-related zinc finger protein"/>
    <property type="match status" value="1"/>
</dbReference>
<evidence type="ECO:0000256" key="6">
    <source>
        <dbReference type="ARBA" id="ARBA00023125"/>
    </source>
</evidence>
<keyword evidence="11" id="KW-0732">Signal</keyword>
<dbReference type="InterPro" id="IPR036236">
    <property type="entry name" value="Znf_C2H2_sf"/>
</dbReference>
<evidence type="ECO:0000256" key="2">
    <source>
        <dbReference type="ARBA" id="ARBA00022737"/>
    </source>
</evidence>
<dbReference type="PROSITE" id="PS50157">
    <property type="entry name" value="ZINC_FINGER_C2H2_2"/>
    <property type="match status" value="3"/>
</dbReference>
<name>A0A5B7D222_PORTR</name>
<evidence type="ECO:0000256" key="9">
    <source>
        <dbReference type="ARBA" id="ARBA00037948"/>
    </source>
</evidence>
<evidence type="ECO:0000256" key="10">
    <source>
        <dbReference type="PROSITE-ProRule" id="PRU00042"/>
    </source>
</evidence>
<evidence type="ECO:0000256" key="5">
    <source>
        <dbReference type="ARBA" id="ARBA00023015"/>
    </source>
</evidence>
<evidence type="ECO:0000256" key="7">
    <source>
        <dbReference type="ARBA" id="ARBA00023163"/>
    </source>
</evidence>
<keyword evidence="5" id="KW-0805">Transcription regulation</keyword>
<feature type="domain" description="C2H2-type" evidence="12">
    <location>
        <begin position="45"/>
        <end position="72"/>
    </location>
</feature>
<dbReference type="SMART" id="SM00355">
    <property type="entry name" value="ZnF_C2H2"/>
    <property type="match status" value="3"/>
</dbReference>
<evidence type="ECO:0000256" key="3">
    <source>
        <dbReference type="ARBA" id="ARBA00022771"/>
    </source>
</evidence>
<keyword evidence="3 10" id="KW-0863">Zinc-finger</keyword>
<dbReference type="InterPro" id="IPR013087">
    <property type="entry name" value="Znf_C2H2_type"/>
</dbReference>
<gene>
    <name evidence="13" type="primary">REST_2</name>
    <name evidence="13" type="ORF">E2C01_008323</name>
</gene>
<dbReference type="PANTHER" id="PTHR24388:SF53">
    <property type="entry name" value="CHORION TRANSCRIPTION FACTOR CF2-RELATED"/>
    <property type="match status" value="1"/>
</dbReference>
<feature type="domain" description="C2H2-type" evidence="12">
    <location>
        <begin position="101"/>
        <end position="124"/>
    </location>
</feature>
<comment type="caution">
    <text evidence="13">The sequence shown here is derived from an EMBL/GenBank/DDBJ whole genome shotgun (WGS) entry which is preliminary data.</text>
</comment>
<keyword evidence="1" id="KW-0479">Metal-binding</keyword>
<dbReference type="AlphaFoldDB" id="A0A5B7D222"/>
<protein>
    <submittedName>
        <fullName evidence="13">RE1-silencing transcription factor</fullName>
    </submittedName>
</protein>
<comment type="similarity">
    <text evidence="9">Belongs to the snail C2H2-type zinc-finger protein family.</text>
</comment>
<dbReference type="InterPro" id="IPR059059">
    <property type="entry name" value="Znf-C2H2_7th_ZNF462"/>
</dbReference>
<evidence type="ECO:0000256" key="11">
    <source>
        <dbReference type="SAM" id="SignalP"/>
    </source>
</evidence>
<feature type="chain" id="PRO_5022745145" evidence="11">
    <location>
        <begin position="17"/>
        <end position="136"/>
    </location>
</feature>
<dbReference type="FunFam" id="3.30.160.60:FF:000446">
    <property type="entry name" value="Zinc finger protein"/>
    <property type="match status" value="2"/>
</dbReference>
<dbReference type="GO" id="GO:0005634">
    <property type="term" value="C:nucleus"/>
    <property type="evidence" value="ECO:0007669"/>
    <property type="project" value="UniProtKB-ARBA"/>
</dbReference>
<accession>A0A5B7D222</accession>
<evidence type="ECO:0000256" key="4">
    <source>
        <dbReference type="ARBA" id="ARBA00022833"/>
    </source>
</evidence>
<dbReference type="OrthoDB" id="45365at2759"/>
<proteinExistence type="inferred from homology"/>
<feature type="domain" description="C2H2-type" evidence="12">
    <location>
        <begin position="73"/>
        <end position="100"/>
    </location>
</feature>
<dbReference type="PROSITE" id="PS00028">
    <property type="entry name" value="ZINC_FINGER_C2H2_1"/>
    <property type="match status" value="1"/>
</dbReference>
<keyword evidence="2" id="KW-0677">Repeat</keyword>
<dbReference type="GO" id="GO:0000981">
    <property type="term" value="F:DNA-binding transcription factor activity, RNA polymerase II-specific"/>
    <property type="evidence" value="ECO:0007669"/>
    <property type="project" value="TreeGrafter"/>
</dbReference>
<reference evidence="13 14" key="1">
    <citation type="submission" date="2019-05" db="EMBL/GenBank/DDBJ databases">
        <title>Another draft genome of Portunus trituberculatus and its Hox gene families provides insights of decapod evolution.</title>
        <authorList>
            <person name="Jeong J.-H."/>
            <person name="Song I."/>
            <person name="Kim S."/>
            <person name="Choi T."/>
            <person name="Kim D."/>
            <person name="Ryu S."/>
            <person name="Kim W."/>
        </authorList>
    </citation>
    <scope>NUCLEOTIDE SEQUENCE [LARGE SCALE GENOMIC DNA]</scope>
    <source>
        <tissue evidence="13">Muscle</tissue>
    </source>
</reference>
<keyword evidence="4" id="KW-0862">Zinc</keyword>
<evidence type="ECO:0000259" key="12">
    <source>
        <dbReference type="PROSITE" id="PS50157"/>
    </source>
</evidence>
<dbReference type="Proteomes" id="UP000324222">
    <property type="component" value="Unassembled WGS sequence"/>
</dbReference>
<dbReference type="PANTHER" id="PTHR24388">
    <property type="entry name" value="ZINC FINGER PROTEIN"/>
    <property type="match status" value="1"/>
</dbReference>
<keyword evidence="14" id="KW-1185">Reference proteome</keyword>
<dbReference type="Pfam" id="PF23225">
    <property type="entry name" value="zf-C2H2_7th_ZNF462"/>
    <property type="match status" value="1"/>
</dbReference>
<keyword evidence="6" id="KW-0238">DNA-binding</keyword>
<evidence type="ECO:0000313" key="13">
    <source>
        <dbReference type="EMBL" id="MPC15528.1"/>
    </source>
</evidence>
<keyword evidence="7" id="KW-0804">Transcription</keyword>
<evidence type="ECO:0000256" key="8">
    <source>
        <dbReference type="ARBA" id="ARBA00023242"/>
    </source>
</evidence>
<keyword evidence="8" id="KW-0539">Nucleus</keyword>
<dbReference type="EMBL" id="VSRR010000434">
    <property type="protein sequence ID" value="MPC15528.1"/>
    <property type="molecule type" value="Genomic_DNA"/>
</dbReference>
<dbReference type="SUPFAM" id="SSF57667">
    <property type="entry name" value="beta-beta-alpha zinc fingers"/>
    <property type="match status" value="2"/>
</dbReference>
<sequence length="136" mass="15006">MVASCILLMCSTAVLGCGLGGVTAMGGTAMNSSASHVFPDPHRTHTCTHCSKVFDCRQKLMVHLRTHTGEKPFACQYCPYRSTQKGNLQLHVRTHTGEKPYACTHCPYRTKNQSNLTTHLRNKHFIATVAANHSLH</sequence>